<dbReference type="PANTHER" id="PTHR10981">
    <property type="entry name" value="BATTENIN"/>
    <property type="match status" value="1"/>
</dbReference>
<proteinExistence type="inferred from homology"/>
<dbReference type="EMBL" id="CDSF01000083">
    <property type="protein sequence ID" value="CEO98182.1"/>
    <property type="molecule type" value="Genomic_DNA"/>
</dbReference>
<feature type="transmembrane region" description="Helical" evidence="6">
    <location>
        <begin position="53"/>
        <end position="74"/>
    </location>
</feature>
<comment type="similarity">
    <text evidence="6">Belongs to the battenin family.</text>
</comment>
<dbReference type="GO" id="GO:0016020">
    <property type="term" value="C:membrane"/>
    <property type="evidence" value="ECO:0007669"/>
    <property type="project" value="UniProtKB-UniRule"/>
</dbReference>
<keyword evidence="4 6" id="KW-1133">Transmembrane helix</keyword>
<evidence type="ECO:0000256" key="2">
    <source>
        <dbReference type="ARBA" id="ARBA00022448"/>
    </source>
</evidence>
<reference evidence="8 10" key="2">
    <citation type="submission" date="2018-03" db="EMBL/GenBank/DDBJ databases">
        <authorList>
            <person name="Fogelqvist J."/>
        </authorList>
    </citation>
    <scope>NUCLEOTIDE SEQUENCE [LARGE SCALE GENOMIC DNA]</scope>
</reference>
<keyword evidence="5 6" id="KW-0472">Membrane</keyword>
<accession>A0A0G4ISJ2</accession>
<reference evidence="7 9" key="1">
    <citation type="submission" date="2015-02" db="EMBL/GenBank/DDBJ databases">
        <authorList>
            <person name="Chooi Y.-H."/>
        </authorList>
    </citation>
    <scope>NUCLEOTIDE SEQUENCE [LARGE SCALE GENOMIC DNA]</scope>
    <source>
        <strain evidence="7">E3</strain>
    </source>
</reference>
<feature type="transmembrane region" description="Helical" evidence="6">
    <location>
        <begin position="292"/>
        <end position="309"/>
    </location>
</feature>
<dbReference type="GO" id="GO:0005773">
    <property type="term" value="C:vacuole"/>
    <property type="evidence" value="ECO:0007669"/>
    <property type="project" value="TreeGrafter"/>
</dbReference>
<name>A0A0G4ISJ2_PLABS</name>
<keyword evidence="8" id="KW-0496">Mitochondrion</keyword>
<evidence type="ECO:0000313" key="8">
    <source>
        <dbReference type="EMBL" id="SPQ95249.1"/>
    </source>
</evidence>
<keyword evidence="3 6" id="KW-0812">Transmembrane</keyword>
<dbReference type="PANTHER" id="PTHR10981:SF0">
    <property type="entry name" value="BATTENIN"/>
    <property type="match status" value="1"/>
</dbReference>
<evidence type="ECO:0008006" key="11">
    <source>
        <dbReference type="Google" id="ProtNLM"/>
    </source>
</evidence>
<evidence type="ECO:0000256" key="3">
    <source>
        <dbReference type="ARBA" id="ARBA00022692"/>
    </source>
</evidence>
<protein>
    <recommendedName>
        <fullName evidence="11">Battenin</fullName>
    </recommendedName>
</protein>
<gene>
    <name evidence="7" type="ORF">PBRA_006296</name>
    <name evidence="8" type="ORF">PLBR_LOCUS2464</name>
</gene>
<keyword evidence="9" id="KW-1185">Reference proteome</keyword>
<dbReference type="Pfam" id="PF02487">
    <property type="entry name" value="CLN3"/>
    <property type="match status" value="2"/>
</dbReference>
<dbReference type="GO" id="GO:0051453">
    <property type="term" value="P:regulation of intracellular pH"/>
    <property type="evidence" value="ECO:0007669"/>
    <property type="project" value="TreeGrafter"/>
</dbReference>
<dbReference type="Proteomes" id="UP000290189">
    <property type="component" value="Unassembled WGS sequence"/>
</dbReference>
<feature type="transmembrane region" description="Helical" evidence="6">
    <location>
        <begin position="361"/>
        <end position="380"/>
    </location>
</feature>
<dbReference type="GO" id="GO:0012505">
    <property type="term" value="C:endomembrane system"/>
    <property type="evidence" value="ECO:0007669"/>
    <property type="project" value="UniProtKB-SubCell"/>
</dbReference>
<feature type="transmembrane region" description="Helical" evidence="6">
    <location>
        <begin position="105"/>
        <end position="127"/>
    </location>
</feature>
<dbReference type="AlphaFoldDB" id="A0A0G4ISJ2"/>
<evidence type="ECO:0000256" key="6">
    <source>
        <dbReference type="RuleBase" id="RU361113"/>
    </source>
</evidence>
<sequence>MGRRLPISCTPSEMTSLVAFPAFFALGLSNNIGYVVVSALADPMMKEFGKLDLIGLVTLAMGIGTVLVSASNLFMTSLSMSSRVVTALACSVLGALLLTLTIQAVLSASIVAIILISCASSFGEIAILSSMSRFPDGSLGMWTAGTGAAGILGTAFALLTKSAGADLRTRVSIGLFPAAALFALCYPLAKRSADQDPDAALAHKMPARLTTTRVAGALRSAWVHIGNVAWMYFVVAAMHGLLASRCQALATSSAGKQPSWAVQHSLEILILCMQSGIFVARSSLSFVTIRRFSLILVPLTATFALFVAHVRAPFMPLEAQFALMGLTGLLSGATYANALYDMTKRYDNPIPIRDQPLCVTLAGTGGALAAVLSSVLQVVAGSQGWL</sequence>
<feature type="transmembrane region" description="Helical" evidence="6">
    <location>
        <begin position="321"/>
        <end position="340"/>
    </location>
</feature>
<geneLocation type="mitochondrion" evidence="8"/>
<dbReference type="OMA" id="WLCNWQV"/>
<evidence type="ECO:0000313" key="10">
    <source>
        <dbReference type="Proteomes" id="UP000290189"/>
    </source>
</evidence>
<organism evidence="7 9">
    <name type="scientific">Plasmodiophora brassicae</name>
    <name type="common">Clubroot disease agent</name>
    <dbReference type="NCBI Taxonomy" id="37360"/>
    <lineage>
        <taxon>Eukaryota</taxon>
        <taxon>Sar</taxon>
        <taxon>Rhizaria</taxon>
        <taxon>Endomyxa</taxon>
        <taxon>Phytomyxea</taxon>
        <taxon>Plasmodiophorida</taxon>
        <taxon>Plasmodiophoridae</taxon>
        <taxon>Plasmodiophora</taxon>
    </lineage>
</organism>
<evidence type="ECO:0000256" key="1">
    <source>
        <dbReference type="ARBA" id="ARBA00004127"/>
    </source>
</evidence>
<evidence type="ECO:0000313" key="9">
    <source>
        <dbReference type="Proteomes" id="UP000039324"/>
    </source>
</evidence>
<evidence type="ECO:0000256" key="5">
    <source>
        <dbReference type="ARBA" id="ARBA00023136"/>
    </source>
</evidence>
<comment type="subcellular location">
    <subcellularLocation>
        <location evidence="1">Endomembrane system</location>
        <topology evidence="1">Multi-pass membrane protein</topology>
    </subcellularLocation>
</comment>
<feature type="transmembrane region" description="Helical" evidence="6">
    <location>
        <begin position="80"/>
        <end position="98"/>
    </location>
</feature>
<feature type="transmembrane region" description="Helical" evidence="6">
    <location>
        <begin position="261"/>
        <end position="280"/>
    </location>
</feature>
<dbReference type="OrthoDB" id="5965864at2759"/>
<dbReference type="EMBL" id="OVEO01000003">
    <property type="protein sequence ID" value="SPQ95249.1"/>
    <property type="molecule type" value="Genomic_DNA"/>
</dbReference>
<feature type="transmembrane region" description="Helical" evidence="6">
    <location>
        <begin position="139"/>
        <end position="159"/>
    </location>
</feature>
<dbReference type="Proteomes" id="UP000039324">
    <property type="component" value="Unassembled WGS sequence"/>
</dbReference>
<evidence type="ECO:0000256" key="4">
    <source>
        <dbReference type="ARBA" id="ARBA00022989"/>
    </source>
</evidence>
<keyword evidence="2" id="KW-0813">Transport</keyword>
<feature type="transmembrane region" description="Helical" evidence="6">
    <location>
        <begin position="20"/>
        <end position="41"/>
    </location>
</feature>
<feature type="transmembrane region" description="Helical" evidence="6">
    <location>
        <begin position="171"/>
        <end position="189"/>
    </location>
</feature>
<dbReference type="PRINTS" id="PR01315">
    <property type="entry name" value="BATTENIN"/>
</dbReference>
<evidence type="ECO:0000313" key="7">
    <source>
        <dbReference type="EMBL" id="CEO98182.1"/>
    </source>
</evidence>
<dbReference type="InterPro" id="IPR003492">
    <property type="entry name" value="Battenin_disease_Cln3"/>
</dbReference>